<keyword evidence="6" id="KW-0808">Transferase</keyword>
<dbReference type="Pfam" id="PF02434">
    <property type="entry name" value="Fringe"/>
    <property type="match status" value="1"/>
</dbReference>
<dbReference type="GO" id="GO:0016263">
    <property type="term" value="F:glycoprotein-N-acetylgalactosamine 3-beta-galactosyltransferase activity"/>
    <property type="evidence" value="ECO:0007669"/>
    <property type="project" value="UniProtKB-EC"/>
</dbReference>
<evidence type="ECO:0000256" key="11">
    <source>
        <dbReference type="ARBA" id="ARBA00023136"/>
    </source>
</evidence>
<dbReference type="Proteomes" id="UP000801492">
    <property type="component" value="Unassembled WGS sequence"/>
</dbReference>
<dbReference type="GO" id="GO:0016020">
    <property type="term" value="C:membrane"/>
    <property type="evidence" value="ECO:0007669"/>
    <property type="project" value="UniProtKB-SubCell"/>
</dbReference>
<protein>
    <recommendedName>
        <fullName evidence="4">N-acetylgalactosaminide beta-1,3-galactosyltransferase</fullName>
        <ecNumber evidence="4">2.4.1.122</ecNumber>
    </recommendedName>
</protein>
<dbReference type="UniPathway" id="UPA00378"/>
<keyword evidence="9" id="KW-0735">Signal-anchor</keyword>
<evidence type="ECO:0000256" key="4">
    <source>
        <dbReference type="ARBA" id="ARBA00012557"/>
    </source>
</evidence>
<feature type="transmembrane region" description="Helical" evidence="12">
    <location>
        <begin position="12"/>
        <end position="32"/>
    </location>
</feature>
<comment type="subcellular location">
    <subcellularLocation>
        <location evidence="1">Membrane</location>
        <topology evidence="1">Single-pass type II membrane protein</topology>
    </subcellularLocation>
</comment>
<dbReference type="EC" id="2.4.1.122" evidence="4"/>
<evidence type="ECO:0000256" key="2">
    <source>
        <dbReference type="ARBA" id="ARBA00004922"/>
    </source>
</evidence>
<keyword evidence="7 12" id="KW-0812">Transmembrane</keyword>
<feature type="domain" description="Fringe-like glycosyltransferase" evidence="13">
    <location>
        <begin position="82"/>
        <end position="213"/>
    </location>
</feature>
<keyword evidence="11 12" id="KW-0472">Membrane</keyword>
<dbReference type="Gene3D" id="3.90.550.50">
    <property type="match status" value="1"/>
</dbReference>
<proteinExistence type="inferred from homology"/>
<keyword evidence="10 12" id="KW-1133">Transmembrane helix</keyword>
<dbReference type="OrthoDB" id="414175at2759"/>
<evidence type="ECO:0000256" key="12">
    <source>
        <dbReference type="SAM" id="Phobius"/>
    </source>
</evidence>
<organism evidence="14 15">
    <name type="scientific">Ignelater luminosus</name>
    <name type="common">Cucubano</name>
    <name type="synonym">Pyrophorus luminosus</name>
    <dbReference type="NCBI Taxonomy" id="2038154"/>
    <lineage>
        <taxon>Eukaryota</taxon>
        <taxon>Metazoa</taxon>
        <taxon>Ecdysozoa</taxon>
        <taxon>Arthropoda</taxon>
        <taxon>Hexapoda</taxon>
        <taxon>Insecta</taxon>
        <taxon>Pterygota</taxon>
        <taxon>Neoptera</taxon>
        <taxon>Endopterygota</taxon>
        <taxon>Coleoptera</taxon>
        <taxon>Polyphaga</taxon>
        <taxon>Elateriformia</taxon>
        <taxon>Elateroidea</taxon>
        <taxon>Elateridae</taxon>
        <taxon>Agrypninae</taxon>
        <taxon>Pyrophorini</taxon>
        <taxon>Ignelater</taxon>
    </lineage>
</organism>
<accession>A0A8K0DDH0</accession>
<evidence type="ECO:0000313" key="15">
    <source>
        <dbReference type="Proteomes" id="UP000801492"/>
    </source>
</evidence>
<comment type="caution">
    <text evidence="14">The sequence shown here is derived from an EMBL/GenBank/DDBJ whole genome shotgun (WGS) entry which is preliminary data.</text>
</comment>
<dbReference type="GO" id="GO:0000166">
    <property type="term" value="F:nucleotide binding"/>
    <property type="evidence" value="ECO:0007669"/>
    <property type="project" value="UniProtKB-KW"/>
</dbReference>
<evidence type="ECO:0000256" key="1">
    <source>
        <dbReference type="ARBA" id="ARBA00004606"/>
    </source>
</evidence>
<evidence type="ECO:0000313" key="14">
    <source>
        <dbReference type="EMBL" id="KAF2901233.1"/>
    </source>
</evidence>
<gene>
    <name evidence="14" type="ORF">ILUMI_04952</name>
</gene>
<evidence type="ECO:0000256" key="7">
    <source>
        <dbReference type="ARBA" id="ARBA00022692"/>
    </source>
</evidence>
<keyword evidence="8" id="KW-0547">Nucleotide-binding</keyword>
<evidence type="ECO:0000256" key="5">
    <source>
        <dbReference type="ARBA" id="ARBA00022676"/>
    </source>
</evidence>
<evidence type="ECO:0000256" key="6">
    <source>
        <dbReference type="ARBA" id="ARBA00022679"/>
    </source>
</evidence>
<dbReference type="InterPro" id="IPR003378">
    <property type="entry name" value="Fringe-like_glycosylTrfase"/>
</dbReference>
<comment type="similarity">
    <text evidence="3">Belongs to the glycosyltransferase 31 family. Beta3-Gal-T subfamily.</text>
</comment>
<evidence type="ECO:0000259" key="13">
    <source>
        <dbReference type="Pfam" id="PF02434"/>
    </source>
</evidence>
<name>A0A8K0DDH0_IGNLU</name>
<evidence type="ECO:0000256" key="8">
    <source>
        <dbReference type="ARBA" id="ARBA00022741"/>
    </source>
</evidence>
<dbReference type="AlphaFoldDB" id="A0A8K0DDH0"/>
<dbReference type="PANTHER" id="PTHR23033:SF14">
    <property type="entry name" value="GLYCOPROTEIN-N-ACETYLGALACTOSAMINE 3-BETA-GALACTOSYLTRANSFERASE 1-RELATED"/>
    <property type="match status" value="1"/>
</dbReference>
<evidence type="ECO:0000256" key="10">
    <source>
        <dbReference type="ARBA" id="ARBA00022989"/>
    </source>
</evidence>
<reference evidence="14" key="1">
    <citation type="submission" date="2019-08" db="EMBL/GenBank/DDBJ databases">
        <title>The genome of the North American firefly Photinus pyralis.</title>
        <authorList>
            <consortium name="Photinus pyralis genome working group"/>
            <person name="Fallon T.R."/>
            <person name="Sander Lower S.E."/>
            <person name="Weng J.-K."/>
        </authorList>
    </citation>
    <scope>NUCLEOTIDE SEQUENCE</scope>
    <source>
        <strain evidence="14">TRF0915ILg1</strain>
        <tissue evidence="14">Whole body</tissue>
    </source>
</reference>
<keyword evidence="5" id="KW-0328">Glycosyltransferase</keyword>
<evidence type="ECO:0000256" key="9">
    <source>
        <dbReference type="ARBA" id="ARBA00022968"/>
    </source>
</evidence>
<dbReference type="InterPro" id="IPR026050">
    <property type="entry name" value="C1GALT1/C1GALT1_chp1"/>
</dbReference>
<dbReference type="EMBL" id="VTPC01001766">
    <property type="protein sequence ID" value="KAF2901233.1"/>
    <property type="molecule type" value="Genomic_DNA"/>
</dbReference>
<dbReference type="PANTHER" id="PTHR23033">
    <property type="entry name" value="BETA1,3-GALACTOSYLTRANSFERASE"/>
    <property type="match status" value="1"/>
</dbReference>
<sequence>MLVKRMNMNQHHFFTLLVGMLIGFMIATYLILSSPERCWPYLQDLHINREVLSNVLRESHKKVHHRMENSAVADYLAKKVRILCLVMTEPENHINKAVLITYTWGERCNILSFISSGKDEVLPSIILPVTETGSWGRTKESLKYVYKYHLHKIDWILLANDDTYFVLENLRLMLMNYNESKAIYFEHQFPYNSEESKNVNAGRILSREAIRKIVEVGLSNPNLCNTSSSSNEDVELHKCMKAVHVRKGNSLDSSGKNRILPFVDKYYFELGANKVTSTSDVILKQSTYICLLVIYQLSLLSITNIRYFFLL</sequence>
<keyword evidence="15" id="KW-1185">Reference proteome</keyword>
<comment type="pathway">
    <text evidence="2">Protein modification; protein glycosylation.</text>
</comment>
<evidence type="ECO:0000256" key="3">
    <source>
        <dbReference type="ARBA" id="ARBA00006462"/>
    </source>
</evidence>